<dbReference type="Gene3D" id="2.102.10.10">
    <property type="entry name" value="Rieske [2Fe-2S] iron-sulphur domain"/>
    <property type="match status" value="1"/>
</dbReference>
<keyword evidence="7" id="KW-1185">Reference proteome</keyword>
<feature type="domain" description="Rieske" evidence="5">
    <location>
        <begin position="10"/>
        <end position="115"/>
    </location>
</feature>
<gene>
    <name evidence="6" type="ORF">KCG34_18255</name>
</gene>
<dbReference type="CDD" id="cd03467">
    <property type="entry name" value="Rieske"/>
    <property type="match status" value="1"/>
</dbReference>
<dbReference type="AlphaFoldDB" id="A0A975FXA1"/>
<keyword evidence="2" id="KW-0479">Metal-binding</keyword>
<evidence type="ECO:0000256" key="3">
    <source>
        <dbReference type="ARBA" id="ARBA00023004"/>
    </source>
</evidence>
<name>A0A975FXA1_9CAUL</name>
<evidence type="ECO:0000313" key="7">
    <source>
        <dbReference type="Proteomes" id="UP000676409"/>
    </source>
</evidence>
<dbReference type="RefSeq" id="WP_211937047.1">
    <property type="nucleotide sequence ID" value="NZ_CP073078.1"/>
</dbReference>
<reference evidence="6" key="1">
    <citation type="submission" date="2021-04" db="EMBL/GenBank/DDBJ databases">
        <title>The complete genome sequence of Caulobacter sp. S6.</title>
        <authorList>
            <person name="Tang Y."/>
            <person name="Ouyang W."/>
            <person name="Liu Q."/>
            <person name="Huang B."/>
            <person name="Guo Z."/>
            <person name="Lei P."/>
        </authorList>
    </citation>
    <scope>NUCLEOTIDE SEQUENCE</scope>
    <source>
        <strain evidence="6">S6</strain>
    </source>
</reference>
<organism evidence="6 7">
    <name type="scientific">Phenylobacterium montanum</name>
    <dbReference type="NCBI Taxonomy" id="2823693"/>
    <lineage>
        <taxon>Bacteria</taxon>
        <taxon>Pseudomonadati</taxon>
        <taxon>Pseudomonadota</taxon>
        <taxon>Alphaproteobacteria</taxon>
        <taxon>Caulobacterales</taxon>
        <taxon>Caulobacteraceae</taxon>
        <taxon>Phenylobacterium</taxon>
    </lineage>
</organism>
<evidence type="ECO:0000256" key="1">
    <source>
        <dbReference type="ARBA" id="ARBA00022714"/>
    </source>
</evidence>
<dbReference type="PANTHER" id="PTHR40261:SF1">
    <property type="entry name" value="RIESKE DOMAIN-CONTAINING PROTEIN"/>
    <property type="match status" value="1"/>
</dbReference>
<keyword evidence="1" id="KW-0001">2Fe-2S</keyword>
<dbReference type="Pfam" id="PF00355">
    <property type="entry name" value="Rieske"/>
    <property type="match status" value="1"/>
</dbReference>
<dbReference type="InterPro" id="IPR036922">
    <property type="entry name" value="Rieske_2Fe-2S_sf"/>
</dbReference>
<dbReference type="InterPro" id="IPR017941">
    <property type="entry name" value="Rieske_2Fe-2S"/>
</dbReference>
<dbReference type="SUPFAM" id="SSF50022">
    <property type="entry name" value="ISP domain"/>
    <property type="match status" value="1"/>
</dbReference>
<dbReference type="Proteomes" id="UP000676409">
    <property type="component" value="Chromosome"/>
</dbReference>
<accession>A0A975FXA1</accession>
<dbReference type="GO" id="GO:0051537">
    <property type="term" value="F:2 iron, 2 sulfur cluster binding"/>
    <property type="evidence" value="ECO:0007669"/>
    <property type="project" value="UniProtKB-KW"/>
</dbReference>
<protein>
    <submittedName>
        <fullName evidence="6">Rieske (2Fe-2S) protein</fullName>
    </submittedName>
</protein>
<dbReference type="PANTHER" id="PTHR40261">
    <property type="match status" value="1"/>
</dbReference>
<proteinExistence type="predicted"/>
<evidence type="ECO:0000256" key="4">
    <source>
        <dbReference type="ARBA" id="ARBA00023014"/>
    </source>
</evidence>
<evidence type="ECO:0000256" key="2">
    <source>
        <dbReference type="ARBA" id="ARBA00022723"/>
    </source>
</evidence>
<evidence type="ECO:0000259" key="5">
    <source>
        <dbReference type="PROSITE" id="PS51296"/>
    </source>
</evidence>
<dbReference type="GO" id="GO:0046872">
    <property type="term" value="F:metal ion binding"/>
    <property type="evidence" value="ECO:0007669"/>
    <property type="project" value="UniProtKB-KW"/>
</dbReference>
<dbReference type="KEGG" id="caul:KCG34_18255"/>
<keyword evidence="3" id="KW-0408">Iron</keyword>
<dbReference type="EMBL" id="CP073078">
    <property type="protein sequence ID" value="QUD86995.1"/>
    <property type="molecule type" value="Genomic_DNA"/>
</dbReference>
<keyword evidence="4" id="KW-0411">Iron-sulfur</keyword>
<sequence length="116" mass="12461">MNPAQPPAGTRLCGLDEIAEPGSRGFVFRSGDRLFAGFVVRRDGRIHGYVDRCPHAGMPLALMPDRFLTRDGDLILCSAHGAMFRIEDGLCLGGPCAGRALEPWPVRVEGDQVVAG</sequence>
<dbReference type="PROSITE" id="PS51296">
    <property type="entry name" value="RIESKE"/>
    <property type="match status" value="1"/>
</dbReference>
<evidence type="ECO:0000313" key="6">
    <source>
        <dbReference type="EMBL" id="QUD86995.1"/>
    </source>
</evidence>